<name>A0ABD2PMQ3_9PLAT</name>
<accession>A0ABD2PMQ3</accession>
<keyword evidence="2" id="KW-1185">Reference proteome</keyword>
<evidence type="ECO:0000313" key="2">
    <source>
        <dbReference type="Proteomes" id="UP001626550"/>
    </source>
</evidence>
<protein>
    <submittedName>
        <fullName evidence="1">Uncharacterized protein</fullName>
    </submittedName>
</protein>
<organism evidence="1 2">
    <name type="scientific">Cichlidogyrus casuarinus</name>
    <dbReference type="NCBI Taxonomy" id="1844966"/>
    <lineage>
        <taxon>Eukaryota</taxon>
        <taxon>Metazoa</taxon>
        <taxon>Spiralia</taxon>
        <taxon>Lophotrochozoa</taxon>
        <taxon>Platyhelminthes</taxon>
        <taxon>Monogenea</taxon>
        <taxon>Monopisthocotylea</taxon>
        <taxon>Dactylogyridea</taxon>
        <taxon>Ancyrocephalidae</taxon>
        <taxon>Cichlidogyrus</taxon>
    </lineage>
</organism>
<gene>
    <name evidence="1" type="ORF">Ciccas_013513</name>
</gene>
<dbReference type="EMBL" id="JBJKFK010006140">
    <property type="protein sequence ID" value="KAL3307962.1"/>
    <property type="molecule type" value="Genomic_DNA"/>
</dbReference>
<reference evidence="1 2" key="1">
    <citation type="submission" date="2024-11" db="EMBL/GenBank/DDBJ databases">
        <title>Adaptive evolution of stress response genes in parasites aligns with host niche diversity.</title>
        <authorList>
            <person name="Hahn C."/>
            <person name="Resl P."/>
        </authorList>
    </citation>
    <scope>NUCLEOTIDE SEQUENCE [LARGE SCALE GENOMIC DNA]</scope>
    <source>
        <strain evidence="1">EGGRZ-B1_66</strain>
        <tissue evidence="1">Body</tissue>
    </source>
</reference>
<dbReference type="AlphaFoldDB" id="A0ABD2PMQ3"/>
<comment type="caution">
    <text evidence="1">The sequence shown here is derived from an EMBL/GenBank/DDBJ whole genome shotgun (WGS) entry which is preliminary data.</text>
</comment>
<proteinExistence type="predicted"/>
<evidence type="ECO:0000313" key="1">
    <source>
        <dbReference type="EMBL" id="KAL3307962.1"/>
    </source>
</evidence>
<dbReference type="Proteomes" id="UP001626550">
    <property type="component" value="Unassembled WGS sequence"/>
</dbReference>
<sequence>MSIKNCVTRLALLYTPNKPASEIYDQVEEELRSIWPKASFPSLIAKPSITKKLKALHDRAYKLRKIPTERRTEELIDQEISW</sequence>